<proteinExistence type="predicted"/>
<organism evidence="1 2">
    <name type="scientific">Lolium multiflorum</name>
    <name type="common">Italian ryegrass</name>
    <name type="synonym">Lolium perenne subsp. multiflorum</name>
    <dbReference type="NCBI Taxonomy" id="4521"/>
    <lineage>
        <taxon>Eukaryota</taxon>
        <taxon>Viridiplantae</taxon>
        <taxon>Streptophyta</taxon>
        <taxon>Embryophyta</taxon>
        <taxon>Tracheophyta</taxon>
        <taxon>Spermatophyta</taxon>
        <taxon>Magnoliopsida</taxon>
        <taxon>Liliopsida</taxon>
        <taxon>Poales</taxon>
        <taxon>Poaceae</taxon>
        <taxon>BOP clade</taxon>
        <taxon>Pooideae</taxon>
        <taxon>Poodae</taxon>
        <taxon>Poeae</taxon>
        <taxon>Poeae Chloroplast Group 2 (Poeae type)</taxon>
        <taxon>Loliodinae</taxon>
        <taxon>Loliinae</taxon>
        <taxon>Lolium</taxon>
    </lineage>
</organism>
<dbReference type="EMBL" id="JAUUTY010000006">
    <property type="protein sequence ID" value="KAK1620096.1"/>
    <property type="molecule type" value="Genomic_DNA"/>
</dbReference>
<reference evidence="1" key="1">
    <citation type="submission" date="2023-07" db="EMBL/GenBank/DDBJ databases">
        <title>A chromosome-level genome assembly of Lolium multiflorum.</title>
        <authorList>
            <person name="Chen Y."/>
            <person name="Copetti D."/>
            <person name="Kolliker R."/>
            <person name="Studer B."/>
        </authorList>
    </citation>
    <scope>NUCLEOTIDE SEQUENCE</scope>
    <source>
        <strain evidence="1">02402/16</strain>
        <tissue evidence="1">Leaf</tissue>
    </source>
</reference>
<evidence type="ECO:0000313" key="1">
    <source>
        <dbReference type="EMBL" id="KAK1620096.1"/>
    </source>
</evidence>
<protein>
    <submittedName>
        <fullName evidence="1">Uncharacterized protein</fullName>
    </submittedName>
</protein>
<dbReference type="AlphaFoldDB" id="A0AAD8RG44"/>
<gene>
    <name evidence="1" type="ORF">QYE76_025613</name>
</gene>
<evidence type="ECO:0000313" key="2">
    <source>
        <dbReference type="Proteomes" id="UP001231189"/>
    </source>
</evidence>
<dbReference type="Proteomes" id="UP001231189">
    <property type="component" value="Unassembled WGS sequence"/>
</dbReference>
<accession>A0AAD8RG44</accession>
<name>A0AAD8RG44_LOLMU</name>
<comment type="caution">
    <text evidence="1">The sequence shown here is derived from an EMBL/GenBank/DDBJ whole genome shotgun (WGS) entry which is preliminary data.</text>
</comment>
<keyword evidence="2" id="KW-1185">Reference proteome</keyword>
<sequence length="268" mass="29702">MENYSLLMGAAVMKMAVEMAAVSMEKPSGGTSPLRQAPEQRLLSPRSWLRDDGGSGRFRGFPFVALSDVSFTMYRGLKMKPRMLYPSWAHLGKKFHRNSLGTSKSSINQAKPESESIFVPESHVVPMEIDEGNPGVAPANSGTAVNLGTTTPMPEEAMLVDSMDIDMPVFVVREAPSWVKPIKEFLVNGTLPVDEKSRRIQRRSKAYTIINDEAYKRSVTVSSKDVWSRKKEEKCLRKFIEENAAPRLVKGAGGKSVPAWVLLAHGFE</sequence>